<name>A0ABR4K826_9EURO</name>
<dbReference type="Proteomes" id="UP001610446">
    <property type="component" value="Unassembled WGS sequence"/>
</dbReference>
<organism evidence="3 4">
    <name type="scientific">Aspergillus pseudoustus</name>
    <dbReference type="NCBI Taxonomy" id="1810923"/>
    <lineage>
        <taxon>Eukaryota</taxon>
        <taxon>Fungi</taxon>
        <taxon>Dikarya</taxon>
        <taxon>Ascomycota</taxon>
        <taxon>Pezizomycotina</taxon>
        <taxon>Eurotiomycetes</taxon>
        <taxon>Eurotiomycetidae</taxon>
        <taxon>Eurotiales</taxon>
        <taxon>Aspergillaceae</taxon>
        <taxon>Aspergillus</taxon>
        <taxon>Aspergillus subgen. Nidulantes</taxon>
    </lineage>
</organism>
<evidence type="ECO:0000313" key="4">
    <source>
        <dbReference type="Proteomes" id="UP001610446"/>
    </source>
</evidence>
<keyword evidence="4" id="KW-1185">Reference proteome</keyword>
<comment type="caution">
    <text evidence="3">The sequence shown here is derived from an EMBL/GenBank/DDBJ whole genome shotgun (WGS) entry which is preliminary data.</text>
</comment>
<dbReference type="CDD" id="cd12148">
    <property type="entry name" value="fungal_TF_MHR"/>
    <property type="match status" value="1"/>
</dbReference>
<dbReference type="PANTHER" id="PTHR31668:SF10">
    <property type="entry name" value="ZN(II)2CYS6 TRANSCRIPTION FACTOR (EUROFUNG)"/>
    <property type="match status" value="1"/>
</dbReference>
<dbReference type="PANTHER" id="PTHR31668">
    <property type="entry name" value="GLUCOSE TRANSPORT TRANSCRIPTION REGULATOR RGT1-RELATED-RELATED"/>
    <property type="match status" value="1"/>
</dbReference>
<protein>
    <submittedName>
        <fullName evidence="3">Fungal-specific transcription factor domain-containing protein</fullName>
    </submittedName>
</protein>
<dbReference type="Pfam" id="PF04082">
    <property type="entry name" value="Fungal_trans"/>
    <property type="match status" value="1"/>
</dbReference>
<evidence type="ECO:0000256" key="1">
    <source>
        <dbReference type="ARBA" id="ARBA00023242"/>
    </source>
</evidence>
<accession>A0ABR4K826</accession>
<evidence type="ECO:0000313" key="3">
    <source>
        <dbReference type="EMBL" id="KAL2848404.1"/>
    </source>
</evidence>
<feature type="domain" description="Xylanolytic transcriptional activator regulatory" evidence="2">
    <location>
        <begin position="211"/>
        <end position="283"/>
    </location>
</feature>
<reference evidence="3 4" key="1">
    <citation type="submission" date="2024-07" db="EMBL/GenBank/DDBJ databases">
        <title>Section-level genome sequencing and comparative genomics of Aspergillus sections Usti and Cavernicolus.</title>
        <authorList>
            <consortium name="Lawrence Berkeley National Laboratory"/>
            <person name="Nybo J.L."/>
            <person name="Vesth T.C."/>
            <person name="Theobald S."/>
            <person name="Frisvad J.C."/>
            <person name="Larsen T.O."/>
            <person name="Kjaerboelling I."/>
            <person name="Rothschild-Mancinelli K."/>
            <person name="Lyhne E.K."/>
            <person name="Kogle M.E."/>
            <person name="Barry K."/>
            <person name="Clum A."/>
            <person name="Na H."/>
            <person name="Ledsgaard L."/>
            <person name="Lin J."/>
            <person name="Lipzen A."/>
            <person name="Kuo A."/>
            <person name="Riley R."/>
            <person name="Mondo S."/>
            <person name="Labutti K."/>
            <person name="Haridas S."/>
            <person name="Pangalinan J."/>
            <person name="Salamov A.A."/>
            <person name="Simmons B.A."/>
            <person name="Magnuson J.K."/>
            <person name="Chen J."/>
            <person name="Drula E."/>
            <person name="Henrissat B."/>
            <person name="Wiebenga A."/>
            <person name="Lubbers R.J."/>
            <person name="Gomes A.C."/>
            <person name="Makela M.R."/>
            <person name="Stajich J."/>
            <person name="Grigoriev I.V."/>
            <person name="Mortensen U.H."/>
            <person name="De Vries R.P."/>
            <person name="Baker S.E."/>
            <person name="Andersen M.R."/>
        </authorList>
    </citation>
    <scope>NUCLEOTIDE SEQUENCE [LARGE SCALE GENOMIC DNA]</scope>
    <source>
        <strain evidence="3 4">CBS 123904</strain>
    </source>
</reference>
<gene>
    <name evidence="3" type="ORF">BJY01DRAFT_246417</name>
</gene>
<dbReference type="InterPro" id="IPR050797">
    <property type="entry name" value="Carb_Metab_Trans_Reg"/>
</dbReference>
<proteinExistence type="predicted"/>
<dbReference type="SMART" id="SM00906">
    <property type="entry name" value="Fungal_trans"/>
    <property type="match status" value="1"/>
</dbReference>
<dbReference type="EMBL" id="JBFXLU010000050">
    <property type="protein sequence ID" value="KAL2848404.1"/>
    <property type="molecule type" value="Genomic_DNA"/>
</dbReference>
<sequence length="570" mass="64378">MANDDGQTPQEEWTPLFVGFSGDQDPFILRHCQFSDDYFNRQDWRCMRMYPNMDSIPMHFAVRSPPTMLNTHSITDNTLFIQLVPDSHLDTRDKGLPICPKLPYTPEVRETLLRTFFETVHTSLPLLDIPHFTKTAASNPSLVTIACRLATPFRPELTAAAANTSWPEWRNYLHTSFATQGRSPRLEMIETGLLFAHRPTVTHRAPNLPGLWPQIGSLVGIAHEMGLNVDPSGWRIAEWERKRRIRLWWALLITDKWNALGTGRPSYTHDENWNVPMLSLDDVPSEGWYSSGSAGGVPRSAAHMFVAMAALTTILSDILVKMYSIRSMRAGYAVVNQEGPFDLLDHFEQRLEVFEREHRLALEAPGDQMLNPSGTLVLALYTVRMVLYRAVLRHPPSGQEEAESGPKRMSSLRFTAQALSTKLLMFVFGLTVTQLRAFWWVPLSRTNFAIAGSFMVNMLLSSTEQEEIAFWTAQIDRYRILLEMHAASFDVVKLAVKRLELITSVIENRVGNSDKEGTGPSVDDRQAIPAFFADETMIPELGTLGSDIFSQGLDGFLDFSLVEEGGDVEW</sequence>
<keyword evidence="1" id="KW-0539">Nucleus</keyword>
<dbReference type="InterPro" id="IPR007219">
    <property type="entry name" value="XnlR_reg_dom"/>
</dbReference>
<evidence type="ECO:0000259" key="2">
    <source>
        <dbReference type="SMART" id="SM00906"/>
    </source>
</evidence>